<dbReference type="PROSITE" id="PS00061">
    <property type="entry name" value="ADH_SHORT"/>
    <property type="match status" value="1"/>
</dbReference>
<dbReference type="SUPFAM" id="SSF51735">
    <property type="entry name" value="NAD(P)-binding Rossmann-fold domains"/>
    <property type="match status" value="1"/>
</dbReference>
<comment type="similarity">
    <text evidence="1">Belongs to the short-chain dehydrogenases/reductases (SDR) family.</text>
</comment>
<dbReference type="InterPro" id="IPR020904">
    <property type="entry name" value="Sc_DH/Rdtase_CS"/>
</dbReference>
<reference evidence="3 4" key="1">
    <citation type="submission" date="2015-03" db="EMBL/GenBank/DDBJ databases">
        <title>Genome assembly of Sandaracinus amylolyticus DSM 53668.</title>
        <authorList>
            <person name="Sharma G."/>
            <person name="Subramanian S."/>
        </authorList>
    </citation>
    <scope>NUCLEOTIDE SEQUENCE [LARGE SCALE GENOMIC DNA]</scope>
    <source>
        <strain evidence="3 4">DSM 53668</strain>
    </source>
</reference>
<dbReference type="PANTHER" id="PTHR24321">
    <property type="entry name" value="DEHYDROGENASES, SHORT CHAIN"/>
    <property type="match status" value="1"/>
</dbReference>
<dbReference type="EMBL" id="CP011125">
    <property type="protein sequence ID" value="AKF05931.1"/>
    <property type="molecule type" value="Genomic_DNA"/>
</dbReference>
<organism evidence="3 4">
    <name type="scientific">Sandaracinus amylolyticus</name>
    <dbReference type="NCBI Taxonomy" id="927083"/>
    <lineage>
        <taxon>Bacteria</taxon>
        <taxon>Pseudomonadati</taxon>
        <taxon>Myxococcota</taxon>
        <taxon>Polyangia</taxon>
        <taxon>Polyangiales</taxon>
        <taxon>Sandaracinaceae</taxon>
        <taxon>Sandaracinus</taxon>
    </lineage>
</organism>
<evidence type="ECO:0000256" key="1">
    <source>
        <dbReference type="ARBA" id="ARBA00006484"/>
    </source>
</evidence>
<accession>A0A0F6W2N1</accession>
<evidence type="ECO:0000313" key="3">
    <source>
        <dbReference type="EMBL" id="AKF05931.1"/>
    </source>
</evidence>
<sequence>MAPSVRRVRENRKEATNMLSYDFSGRVALVTGGTSGIGRATALAFARAGADVVIAARDEARSADVLREIAARGVRPLFTRMDVRDEASIARAIEAIAARFGRLDVAVNNAGAGGDMQPLETADQAIFDDTMAINARGTWLAMRHEIPLMLKSGGGAIVNASSIYGVAGKAAHHAYVASKHAVLGLTKSVALEYASRGIRVNALCAGVTRTPGMRAAESVVPEIVQALVAQHPMGRMASEDEVAAAAVWLCSEGAGFVTGAPLHVDGGFLAA</sequence>
<proteinExistence type="inferred from homology"/>
<dbReference type="PRINTS" id="PR00081">
    <property type="entry name" value="GDHRDH"/>
</dbReference>
<dbReference type="InterPro" id="IPR002347">
    <property type="entry name" value="SDR_fam"/>
</dbReference>
<dbReference type="InterPro" id="IPR036291">
    <property type="entry name" value="NAD(P)-bd_dom_sf"/>
</dbReference>
<dbReference type="PRINTS" id="PR00080">
    <property type="entry name" value="SDRFAMILY"/>
</dbReference>
<dbReference type="GO" id="GO:0016491">
    <property type="term" value="F:oxidoreductase activity"/>
    <property type="evidence" value="ECO:0007669"/>
    <property type="project" value="UniProtKB-KW"/>
</dbReference>
<dbReference type="Gene3D" id="3.40.50.720">
    <property type="entry name" value="NAD(P)-binding Rossmann-like Domain"/>
    <property type="match status" value="1"/>
</dbReference>
<dbReference type="Pfam" id="PF13561">
    <property type="entry name" value="adh_short_C2"/>
    <property type="match status" value="1"/>
</dbReference>
<dbReference type="Proteomes" id="UP000034883">
    <property type="component" value="Chromosome"/>
</dbReference>
<dbReference type="PANTHER" id="PTHR24321:SF8">
    <property type="entry name" value="ESTRADIOL 17-BETA-DEHYDROGENASE 8-RELATED"/>
    <property type="match status" value="1"/>
</dbReference>
<protein>
    <submittedName>
        <fullName evidence="3">3-oxoacyl-[acyl-carrier protein] reductase</fullName>
    </submittedName>
</protein>
<keyword evidence="2" id="KW-0560">Oxidoreductase</keyword>
<dbReference type="CDD" id="cd05233">
    <property type="entry name" value="SDR_c"/>
    <property type="match status" value="1"/>
</dbReference>
<gene>
    <name evidence="3" type="ORF">DB32_003080</name>
</gene>
<dbReference type="KEGG" id="samy:DB32_003080"/>
<dbReference type="FunFam" id="3.40.50.720:FF:000084">
    <property type="entry name" value="Short-chain dehydrogenase reductase"/>
    <property type="match status" value="1"/>
</dbReference>
<dbReference type="AlphaFoldDB" id="A0A0F6W2N1"/>
<evidence type="ECO:0000256" key="2">
    <source>
        <dbReference type="ARBA" id="ARBA00023002"/>
    </source>
</evidence>
<dbReference type="NCBIfam" id="NF005559">
    <property type="entry name" value="PRK07231.1"/>
    <property type="match status" value="1"/>
</dbReference>
<evidence type="ECO:0000313" key="4">
    <source>
        <dbReference type="Proteomes" id="UP000034883"/>
    </source>
</evidence>
<keyword evidence="4" id="KW-1185">Reference proteome</keyword>
<dbReference type="STRING" id="927083.DB32_003080"/>
<name>A0A0F6W2N1_9BACT</name>